<dbReference type="InterPro" id="IPR029510">
    <property type="entry name" value="Ald_DH_CS_GLU"/>
</dbReference>
<reference evidence="6" key="1">
    <citation type="submission" date="2009-01" db="EMBL/GenBank/DDBJ databases">
        <title>Complete sequence of chromosome 3 of Burkholderia sp. 383.</title>
        <authorList>
            <consortium name="US DOE Joint Genome Institute"/>
            <person name="Copeland A."/>
            <person name="Lucas S."/>
            <person name="Lapidus A."/>
            <person name="Barry K."/>
            <person name="Detter J.C."/>
            <person name="Glavina T."/>
            <person name="Hammon N."/>
            <person name="Israni S."/>
            <person name="Pitluck S."/>
            <person name="Chain P."/>
            <person name="Malfatti S."/>
            <person name="Shin M."/>
            <person name="Vergez L."/>
            <person name="Schmutz J."/>
            <person name="Larimer F."/>
            <person name="Land M."/>
            <person name="Kyrpides N."/>
            <person name="Lykidis A."/>
            <person name="Richardson P."/>
        </authorList>
    </citation>
    <scope>NUCLEOTIDE SEQUENCE</scope>
    <source>
        <strain evidence="6">383</strain>
    </source>
</reference>
<evidence type="ECO:0000256" key="3">
    <source>
        <dbReference type="PROSITE-ProRule" id="PRU10007"/>
    </source>
</evidence>
<dbReference type="PANTHER" id="PTHR42804:SF1">
    <property type="entry name" value="ALDEHYDE DEHYDROGENASE-RELATED"/>
    <property type="match status" value="1"/>
</dbReference>
<dbReference type="EC" id="1.2.1.3" evidence="6"/>
<accession>Q39P18</accession>
<dbReference type="EMBL" id="CP000150">
    <property type="protein sequence ID" value="ABB05798.1"/>
    <property type="molecule type" value="Genomic_DNA"/>
</dbReference>
<dbReference type="PROSITE" id="PS00687">
    <property type="entry name" value="ALDEHYDE_DEHYDR_GLU"/>
    <property type="match status" value="1"/>
</dbReference>
<gene>
    <name evidence="6" type="ordered locus">Bcep18194_C6749</name>
</gene>
<evidence type="ECO:0000313" key="6">
    <source>
        <dbReference type="EMBL" id="ABB05798.1"/>
    </source>
</evidence>
<dbReference type="InterPro" id="IPR016163">
    <property type="entry name" value="Ald_DH_C"/>
</dbReference>
<evidence type="ECO:0000256" key="4">
    <source>
        <dbReference type="RuleBase" id="RU003345"/>
    </source>
</evidence>
<dbReference type="PATRIC" id="fig|482957.22.peg.7270"/>
<evidence type="ECO:0000256" key="2">
    <source>
        <dbReference type="ARBA" id="ARBA00023002"/>
    </source>
</evidence>
<comment type="similarity">
    <text evidence="1 4">Belongs to the aldehyde dehydrogenase family.</text>
</comment>
<dbReference type="Gene3D" id="3.40.309.10">
    <property type="entry name" value="Aldehyde Dehydrogenase, Chain A, domain 2"/>
    <property type="match status" value="1"/>
</dbReference>
<dbReference type="InterPro" id="IPR015590">
    <property type="entry name" value="Aldehyde_DH_dom"/>
</dbReference>
<dbReference type="GO" id="GO:0004029">
    <property type="term" value="F:aldehyde dehydrogenase (NAD+) activity"/>
    <property type="evidence" value="ECO:0007669"/>
    <property type="project" value="UniProtKB-EC"/>
</dbReference>
<protein>
    <submittedName>
        <fullName evidence="6">Aldehyde dehydrogenase</fullName>
        <ecNumber evidence="6">1.2.1.3</ecNumber>
    </submittedName>
</protein>
<dbReference type="PANTHER" id="PTHR42804">
    <property type="entry name" value="ALDEHYDE DEHYDROGENASE"/>
    <property type="match status" value="1"/>
</dbReference>
<dbReference type="KEGG" id="bur:Bcep18194_C6749"/>
<keyword evidence="2 4" id="KW-0560">Oxidoreductase</keyword>
<dbReference type="AlphaFoldDB" id="Q39P18"/>
<dbReference type="Pfam" id="PF00171">
    <property type="entry name" value="Aldedh"/>
    <property type="match status" value="1"/>
</dbReference>
<dbReference type="Gene3D" id="3.40.605.10">
    <property type="entry name" value="Aldehyde Dehydrogenase, Chain A, domain 1"/>
    <property type="match status" value="1"/>
</dbReference>
<feature type="domain" description="Aldehyde dehydrogenase" evidence="5">
    <location>
        <begin position="5"/>
        <end position="224"/>
    </location>
</feature>
<evidence type="ECO:0000256" key="1">
    <source>
        <dbReference type="ARBA" id="ARBA00009986"/>
    </source>
</evidence>
<organism evidence="6 7">
    <name type="scientific">Burkholderia lata (strain ATCC 17760 / DSM 23089 / LMG 22485 / NCIMB 9086 / R18194 / 383)</name>
    <dbReference type="NCBI Taxonomy" id="482957"/>
    <lineage>
        <taxon>Bacteria</taxon>
        <taxon>Pseudomonadati</taxon>
        <taxon>Pseudomonadota</taxon>
        <taxon>Betaproteobacteria</taxon>
        <taxon>Burkholderiales</taxon>
        <taxon>Burkholderiaceae</taxon>
        <taxon>Burkholderia</taxon>
        <taxon>Burkholderia cepacia complex</taxon>
    </lineage>
</organism>
<proteinExistence type="inferred from homology"/>
<dbReference type="SUPFAM" id="SSF53720">
    <property type="entry name" value="ALDH-like"/>
    <property type="match status" value="1"/>
</dbReference>
<evidence type="ECO:0000259" key="5">
    <source>
        <dbReference type="Pfam" id="PF00171"/>
    </source>
</evidence>
<dbReference type="HOGENOM" id="CLU_005391_1_4_4"/>
<dbReference type="InterPro" id="IPR016162">
    <property type="entry name" value="Ald_DH_N"/>
</dbReference>
<sequence>MQFDARVRHLPVGVVGAIVPWNIPILGALSKLGPALAAGCTTVLKPSPDTPLSSFLLAEVARAADLRPGVFNLVSAGTAGSVRLVEHPGVDKIAFTGSTAVGKQIARGCADTLKRCSLELGGNAAAIVLDDAPLELVAQGLLLTGLINNNGEACIAQRRIFVPEALQSRFVDALHASAQAVQVGDPEDPKTQLGPLVTKAHAERVRGYIEIGKDEGASMISGGGTVPGLGRELGPEGLAEYLETQVVLRPLAH</sequence>
<feature type="active site" evidence="3">
    <location>
        <position position="119"/>
    </location>
</feature>
<keyword evidence="7" id="KW-1185">Reference proteome</keyword>
<dbReference type="InterPro" id="IPR016161">
    <property type="entry name" value="Ald_DH/histidinol_DH"/>
</dbReference>
<evidence type="ECO:0000313" key="7">
    <source>
        <dbReference type="Proteomes" id="UP000002705"/>
    </source>
</evidence>
<name>Q39P18_BURL3</name>
<dbReference type="Proteomes" id="UP000002705">
    <property type="component" value="Chromosome 3"/>
</dbReference>